<evidence type="ECO:0000313" key="3">
    <source>
        <dbReference type="EMBL" id="WNL12644.1"/>
    </source>
</evidence>
<dbReference type="InterPro" id="IPR002826">
    <property type="entry name" value="MptE-like"/>
</dbReference>
<feature type="domain" description="Glycosyltransferase Maf N-terminal" evidence="2">
    <location>
        <begin position="16"/>
        <end position="198"/>
    </location>
</feature>
<dbReference type="PANTHER" id="PTHR41786:SF1">
    <property type="entry name" value="6-HYDROXYMETHYLPTERIN DIPHOSPHOKINASE MPTE-LIKE DOMAIN-CONTAINING PROTEIN"/>
    <property type="match status" value="1"/>
</dbReference>
<reference evidence="4" key="2">
    <citation type="submission" date="2023-09" db="EMBL/GenBank/DDBJ databases">
        <title>Characterization of Arcobacter Isolates from Retail Chicken Sold in Supermarkets in Tbilisi, Georgia.</title>
        <authorList>
            <person name="Matthias R."/>
            <person name="Zautner A.E."/>
        </authorList>
    </citation>
    <scope>NUCLEOTIDE SEQUENCE</scope>
    <source>
        <strain evidence="4">LEO 108</strain>
        <strain evidence="3">LEO 109</strain>
    </source>
</reference>
<evidence type="ECO:0000313" key="5">
    <source>
        <dbReference type="EMBL" id="WNL20158.1"/>
    </source>
</evidence>
<sequence>MTEEEIKLQNALTQTFLTNLAFLKEYDNLLYQRVENLSLLIESGQFKSRYDLELKKENGDFDIYDKFTDSYLYNKTPKKINNELIKDIEKDGKKSIFNVEKYFAHKTNPTIDLDFKYKGEFEAMIYDMALEYSKALNEYLENYKNKKYKSIIKFAFFGVFLGRHIIPIAKKINAPIYLIVENNLEIFRLSLFTTNYSLLALNSKIIFSVMEDLGELEEKIEDFLTTSHLENYLIKFSLLGDKANDKYNILSSHVYMRNPSTYNFTRWLYSYIFKTTEAINNKYKFLLFNKIQNSLDIFKDIPVLYLAAGPSLDKNLDWIKANQNKFFIVAIASVYNKLLNSGVKVDLVTTADEQKWLKRTQFPDDLIKKIEPNTTFFASAFTTKETLKSLKDKNLFIFESYKPFFKDNYCFSGFSVGEISLEIILKLNAKNIFLIGFDLSLNQETGDTHSSGVASGVSKINLEKDNQNENMAHNSIVNVRGNLFKSVKTIEKLYGSIKEVERKLSFKQQDVNIYNLSQNGAFFEGTTPLELANIDINSFKNIDKENLDFKTIMEKFSQTYLDDFEKSIHKSNIDFLKSNTKESLNYIRNQDFKNYDEFNQYIIDLIEDIEKHNLEIFYRVLLNYYEIVIPYLNYYFNDVKINQELKKLQKIKNIFASQVESLIDDYIYCIKRVI</sequence>
<proteinExistence type="predicted"/>
<name>A0AA96CQ19_9BACT</name>
<dbReference type="Pfam" id="PF01973">
    <property type="entry name" value="MptE-like"/>
    <property type="match status" value="1"/>
</dbReference>
<feature type="domain" description="6-hydroxymethylpterin diphosphokinase MptE-like" evidence="1">
    <location>
        <begin position="280"/>
        <end position="443"/>
    </location>
</feature>
<organism evidence="4">
    <name type="scientific">Arcobacter sp. AZ-2023</name>
    <dbReference type="NCBI Taxonomy" id="3074453"/>
    <lineage>
        <taxon>Bacteria</taxon>
        <taxon>Pseudomonadati</taxon>
        <taxon>Campylobacterota</taxon>
        <taxon>Epsilonproteobacteria</taxon>
        <taxon>Campylobacterales</taxon>
        <taxon>Arcobacteraceae</taxon>
        <taxon>Arcobacter</taxon>
    </lineage>
</organism>
<evidence type="ECO:0000313" key="8">
    <source>
        <dbReference type="EMBL" id="WNL25445.1"/>
    </source>
</evidence>
<dbReference type="EMBL" id="CP134850">
    <property type="protein sequence ID" value="WNL22300.1"/>
    <property type="molecule type" value="Genomic_DNA"/>
</dbReference>
<dbReference type="EMBL" id="CP134845">
    <property type="protein sequence ID" value="WNL13961.1"/>
    <property type="molecule type" value="Genomic_DNA"/>
</dbReference>
<reference evidence="5" key="1">
    <citation type="submission" date="2023-09" db="EMBL/GenBank/DDBJ databases">
        <title>Arcobacter tbilisiensis sp. nov. isolated from chicken meat in Tbilisi, Georgia.</title>
        <authorList>
            <person name="Matthias R."/>
            <person name="Zautner A.E."/>
        </authorList>
    </citation>
    <scope>NUCLEOTIDE SEQUENCE</scope>
    <source>
        <strain evidence="8">LEO 70</strain>
        <strain evidence="7">LEO 74</strain>
        <strain evidence="6">LEO 79</strain>
        <strain evidence="5">LEO 99</strain>
    </source>
</reference>
<accession>A0AA96CQ19</accession>
<dbReference type="EMBL" id="CP134852">
    <property type="protein sequence ID" value="WNL25445.1"/>
    <property type="molecule type" value="Genomic_DNA"/>
</dbReference>
<evidence type="ECO:0000313" key="6">
    <source>
        <dbReference type="EMBL" id="WNL22300.1"/>
    </source>
</evidence>
<dbReference type="EMBL" id="CP134851">
    <property type="protein sequence ID" value="WNL23663.1"/>
    <property type="molecule type" value="Genomic_DNA"/>
</dbReference>
<protein>
    <submittedName>
        <fullName evidence="4">6-hydroxymethylpterin diphosphokinase MptE-like protein</fullName>
    </submittedName>
</protein>
<dbReference type="EMBL" id="CP134844">
    <property type="protein sequence ID" value="WNL12644.1"/>
    <property type="molecule type" value="Genomic_DNA"/>
</dbReference>
<dbReference type="Pfam" id="PF20157">
    <property type="entry name" value="Maf_flag10_N"/>
    <property type="match status" value="1"/>
</dbReference>
<evidence type="ECO:0000313" key="4">
    <source>
        <dbReference type="EMBL" id="WNL13961.1"/>
    </source>
</evidence>
<dbReference type="AlphaFoldDB" id="A0AA96CQ19"/>
<evidence type="ECO:0000259" key="2">
    <source>
        <dbReference type="Pfam" id="PF20157"/>
    </source>
</evidence>
<gene>
    <name evidence="4" type="ORF">RJG51_07935</name>
    <name evidence="3" type="ORF">RJG52_00910</name>
    <name evidence="5" type="ORF">RJG53_05345</name>
    <name evidence="7" type="ORF">RJG55_00915</name>
    <name evidence="6" type="ORF">RJG56_05195</name>
    <name evidence="8" type="ORF">RJG57_10405</name>
</gene>
<evidence type="ECO:0000259" key="1">
    <source>
        <dbReference type="Pfam" id="PF01973"/>
    </source>
</evidence>
<dbReference type="PANTHER" id="PTHR41786">
    <property type="entry name" value="MOTILITY ACCESSORY FACTOR MAF"/>
    <property type="match status" value="1"/>
</dbReference>
<dbReference type="InterPro" id="IPR045376">
    <property type="entry name" value="Maf_N"/>
</dbReference>
<evidence type="ECO:0000313" key="7">
    <source>
        <dbReference type="EMBL" id="WNL23663.1"/>
    </source>
</evidence>
<dbReference type="EMBL" id="CP134849">
    <property type="protein sequence ID" value="WNL20158.1"/>
    <property type="molecule type" value="Genomic_DNA"/>
</dbReference>